<accession>A0A1X7IDK2</accession>
<dbReference type="STRING" id="1028.SAMN05661096_00501"/>
<dbReference type="Gene3D" id="3.30.450.40">
    <property type="match status" value="1"/>
</dbReference>
<proteinExistence type="predicted"/>
<dbReference type="AlphaFoldDB" id="A0A1X7IDK2"/>
<name>A0A1X7IDK2_9BACT</name>
<feature type="transmembrane region" description="Helical" evidence="2">
    <location>
        <begin position="12"/>
        <end position="30"/>
    </location>
</feature>
<evidence type="ECO:0000256" key="1">
    <source>
        <dbReference type="SAM" id="MobiDB-lite"/>
    </source>
</evidence>
<feature type="compositionally biased region" description="Basic and acidic residues" evidence="1">
    <location>
        <begin position="507"/>
        <end position="525"/>
    </location>
</feature>
<evidence type="ECO:0000256" key="2">
    <source>
        <dbReference type="SAM" id="Phobius"/>
    </source>
</evidence>
<feature type="transmembrane region" description="Helical" evidence="2">
    <location>
        <begin position="187"/>
        <end position="205"/>
    </location>
</feature>
<dbReference type="Proteomes" id="UP000193804">
    <property type="component" value="Unassembled WGS sequence"/>
</dbReference>
<reference evidence="5" key="1">
    <citation type="submission" date="2017-04" db="EMBL/GenBank/DDBJ databases">
        <authorList>
            <person name="Varghese N."/>
            <person name="Submissions S."/>
        </authorList>
    </citation>
    <scope>NUCLEOTIDE SEQUENCE [LARGE SCALE GENOMIC DNA]</scope>
    <source>
        <strain evidence="5">DSM 4125</strain>
    </source>
</reference>
<dbReference type="Pfam" id="PF13185">
    <property type="entry name" value="GAF_2"/>
    <property type="match status" value="1"/>
</dbReference>
<dbReference type="InterPro" id="IPR029016">
    <property type="entry name" value="GAF-like_dom_sf"/>
</dbReference>
<feature type="region of interest" description="Disordered" evidence="1">
    <location>
        <begin position="504"/>
        <end position="525"/>
    </location>
</feature>
<evidence type="ECO:0000259" key="3">
    <source>
        <dbReference type="SMART" id="SM00065"/>
    </source>
</evidence>
<dbReference type="SUPFAM" id="SSF55781">
    <property type="entry name" value="GAF domain-like"/>
    <property type="match status" value="1"/>
</dbReference>
<keyword evidence="2" id="KW-0812">Transmembrane</keyword>
<dbReference type="RefSeq" id="WP_085515504.1">
    <property type="nucleotide sequence ID" value="NZ_FXAW01000001.1"/>
</dbReference>
<feature type="domain" description="GAF" evidence="3">
    <location>
        <begin position="326"/>
        <end position="475"/>
    </location>
</feature>
<dbReference type="EMBL" id="FXAW01000001">
    <property type="protein sequence ID" value="SMG12397.1"/>
    <property type="molecule type" value="Genomic_DNA"/>
</dbReference>
<evidence type="ECO:0000313" key="5">
    <source>
        <dbReference type="Proteomes" id="UP000193804"/>
    </source>
</evidence>
<keyword evidence="2" id="KW-1133">Transmembrane helix</keyword>
<keyword evidence="2" id="KW-0472">Membrane</keyword>
<gene>
    <name evidence="4" type="ORF">SAMN05661096_00501</name>
</gene>
<evidence type="ECO:0000313" key="4">
    <source>
        <dbReference type="EMBL" id="SMG12397.1"/>
    </source>
</evidence>
<sequence length="525" mass="61252">MRRFLNKHLISIAIYAVSALILLSVTLSFYNQKVMSDALETQEQADMVMRVSENTLLNIRQMDISGRGYALIREDGFLFWSVANARRENRENFKTLDSLFAIQDYSDPVNYPKLKAGFKKYADMYEEMVEHLKNDDLDAYKAILRNDFGRTFWPINDAFTNRLYEFEEKLVEKAQERYERAIFQNTIVQLLLLLIGLPTLIFILIKLRKDEKNRTALLINLRENNKKYLFNDGDNRFRGAAKILNGSIENLKKAANYVRKVASGEFDVEWEGMTDENRTLNDKNLAGQLIEMKKQMQLADMENKKRIWSTEGLSKLTEIIRNSEQDTKELTFEATKYITQYLNAQQGSLFILIQDEGDENEKHLELSAAYAFDRRKFVDKKLQIGQGLVGQTYLERETLLLTEIPQNYTFIRSGLGDSTPTCLAIVPMLYNEKVQALIELASFKKFEDYQVRFLEKAGEYVASAIATTQNNEKTRVLLEQMQQQAEEMRAQEEELRQNMEELEATQEEMRRKEKMMEEKMQNASD</sequence>
<dbReference type="InterPro" id="IPR003018">
    <property type="entry name" value="GAF"/>
</dbReference>
<dbReference type="SMART" id="SM00065">
    <property type="entry name" value="GAF"/>
    <property type="match status" value="1"/>
</dbReference>
<organism evidence="4 5">
    <name type="scientific">Marivirga sericea</name>
    <dbReference type="NCBI Taxonomy" id="1028"/>
    <lineage>
        <taxon>Bacteria</taxon>
        <taxon>Pseudomonadati</taxon>
        <taxon>Bacteroidota</taxon>
        <taxon>Cytophagia</taxon>
        <taxon>Cytophagales</taxon>
        <taxon>Marivirgaceae</taxon>
        <taxon>Marivirga</taxon>
    </lineage>
</organism>
<protein>
    <submittedName>
        <fullName evidence="4">GAF domain-containing protein</fullName>
    </submittedName>
</protein>
<keyword evidence="5" id="KW-1185">Reference proteome</keyword>
<dbReference type="OrthoDB" id="1109395at2"/>